<accession>A0A2M9DCK4</accession>
<organism evidence="1 2">
    <name type="scientific">Brevirhabdus pacifica</name>
    <dbReference type="NCBI Taxonomy" id="1267768"/>
    <lineage>
        <taxon>Bacteria</taxon>
        <taxon>Pseudomonadati</taxon>
        <taxon>Pseudomonadota</taxon>
        <taxon>Alphaproteobacteria</taxon>
        <taxon>Rhodobacterales</taxon>
        <taxon>Paracoccaceae</taxon>
        <taxon>Brevirhabdus</taxon>
    </lineage>
</organism>
<reference evidence="1 2" key="1">
    <citation type="submission" date="2017-01" db="EMBL/GenBank/DDBJ databases">
        <title>Genomic analysis of Xuhuaishuia manganoxidans DY6-4.</title>
        <authorList>
            <person name="Wang X."/>
        </authorList>
    </citation>
    <scope>NUCLEOTIDE SEQUENCE [LARGE SCALE GENOMIC DNA]</scope>
    <source>
        <strain evidence="1 2">DY6-4</strain>
    </source>
</reference>
<protein>
    <submittedName>
        <fullName evidence="1">Twin-arginine translocation pathway signal</fullName>
    </submittedName>
</protein>
<dbReference type="Proteomes" id="UP000187266">
    <property type="component" value="Chromosome"/>
</dbReference>
<dbReference type="PANTHER" id="PTHR43737">
    <property type="entry name" value="BLL7424 PROTEIN"/>
    <property type="match status" value="1"/>
</dbReference>
<gene>
    <name evidence="1" type="ORF">BV394_12210</name>
</gene>
<dbReference type="InterPro" id="IPR010869">
    <property type="entry name" value="DUF1501"/>
</dbReference>
<dbReference type="RefSeq" id="WP_076980416.1">
    <property type="nucleotide sequence ID" value="NZ_CP019124.1"/>
</dbReference>
<proteinExistence type="predicted"/>
<evidence type="ECO:0000313" key="2">
    <source>
        <dbReference type="Proteomes" id="UP000187266"/>
    </source>
</evidence>
<dbReference type="InterPro" id="IPR006311">
    <property type="entry name" value="TAT_signal"/>
</dbReference>
<dbReference type="OrthoDB" id="9779968at2"/>
<dbReference type="AlphaFoldDB" id="A0A1U7DKJ9"/>
<name>A0A1U7DKJ9_9RHOB</name>
<keyword evidence="2" id="KW-1185">Reference proteome</keyword>
<sequence>MDRRSFLKSGALLGCSAAAHPFLTSVTLASAPTDNRLVVIVLRGGLDGTDMVQPYGDARLSRYRPNLLAGPDAGAEDLDGFFALNGSFAPLMPLWRKGELAFAHAVSTPYRQRRSHFDGQDLLEAGTGPDVGGALARQGWLNRMLQVTPGLSAQTAFAVGRANMRILDGDLSVPSWSPATRLNLSPRSQRLLEEVYHDDPLFREAAAEAMALAEGLDMGSLDGGYAGGAMALGEMAAAARREEAPDALASFAADRLLEDTRIAAFSINGWDTHQNQGRGLRNAAKRLNAAILALRDRLGPVWGRTTVLAMTEFGRTVVENGSGGTDHGTGGVLVMAGGALSGARVHGEWPGLGESALLDRRDLRPTRDVRAYAGWALRGLYGLDRGAVEDVIFPGLELGADPGILA</sequence>
<dbReference type="PROSITE" id="PS51318">
    <property type="entry name" value="TAT"/>
    <property type="match status" value="1"/>
</dbReference>
<dbReference type="STRING" id="1267768.BV394_12210"/>
<dbReference type="PANTHER" id="PTHR43737:SF1">
    <property type="entry name" value="DUF1501 DOMAIN-CONTAINING PROTEIN"/>
    <property type="match status" value="1"/>
</dbReference>
<accession>A0A1U7DKJ9</accession>
<dbReference type="Pfam" id="PF07394">
    <property type="entry name" value="DUF1501"/>
    <property type="match status" value="1"/>
</dbReference>
<evidence type="ECO:0000313" key="1">
    <source>
        <dbReference type="EMBL" id="APX90398.1"/>
    </source>
</evidence>
<dbReference type="EMBL" id="CP019124">
    <property type="protein sequence ID" value="APX90398.1"/>
    <property type="molecule type" value="Genomic_DNA"/>
</dbReference>